<sequence>MEAADRPHRSNIINSTTTSELFICFTSRLSSSSSMRISSKSILSPGRAREPTSISLSNSLSRRLRSNASMKGGQASPMFPTTNAKKRGGSFENPEPTSPKVTCIGQVRVKTKKQSNKLRTGSKSRGEASFRRIEQNSSNKNVEASRNSDHNQSLANHHFLNQQQPQECLPHRNQRWVHLPMTICEAVRAFGAEFNCFLPCRSSCIASQKEKEEKATTHSENGNSCGTVFARWLVAVQEGDGKGRQIELVVGEDEQREESSTERGRRHVFEEIEFKDENLDEGNGSLQEEEPRISICVPPKNALLLMRCRSDPVKMAALANKFWEAPVPPVEDDEEIEDGGNENEHEKSKVEQEMEHKQEVMACEMSCSSEENSSRDSLVEGILDPGHLQILENEGKIIQVREGGDSQEQKPEEEEHVEESSALLVELKQELQEEIGQNIQDQEQNPPETVVLEARELPVSTADKATKAEMIEGELTEMTSQERSETEDPVCQGGQTSNKSKERETQPLLPDCLLLMMCEPKLSMEVSKETWVCTTDFIRWLPEHSRPSINKKSGYDEATKKTITVDANPQPPVNNTLQQPARSSCSYPSKPPRRVAGTETMTTLTGQKLMDGRAYEPLMLTRCKSEPMRSAAKHAQESCFWKNRKMEPHRAATLGVGAAGVV</sequence>
<feature type="compositionally biased region" description="Basic residues" evidence="1">
    <location>
        <begin position="109"/>
        <end position="122"/>
    </location>
</feature>
<feature type="region of interest" description="Disordered" evidence="1">
    <location>
        <begin position="328"/>
        <end position="353"/>
    </location>
</feature>
<feature type="region of interest" description="Disordered" evidence="1">
    <location>
        <begin position="476"/>
        <end position="505"/>
    </location>
</feature>
<evidence type="ECO:0000313" key="2">
    <source>
        <dbReference type="EMBL" id="KAJ8765222.1"/>
    </source>
</evidence>
<evidence type="ECO:0000313" key="3">
    <source>
        <dbReference type="Proteomes" id="UP001159364"/>
    </source>
</evidence>
<dbReference type="EMBL" id="JAIWQS010000005">
    <property type="protein sequence ID" value="KAJ8765222.1"/>
    <property type="molecule type" value="Genomic_DNA"/>
</dbReference>
<dbReference type="PANTHER" id="PTHR33448:SF4">
    <property type="entry name" value="CHLOROPLAST PROTEIN HCF243"/>
    <property type="match status" value="1"/>
</dbReference>
<feature type="region of interest" description="Disordered" evidence="1">
    <location>
        <begin position="252"/>
        <end position="286"/>
    </location>
</feature>
<feature type="compositionally biased region" description="Polar residues" evidence="1">
    <location>
        <begin position="135"/>
        <end position="151"/>
    </location>
</feature>
<feature type="region of interest" description="Disordered" evidence="1">
    <location>
        <begin position="565"/>
        <end position="596"/>
    </location>
</feature>
<feature type="region of interest" description="Disordered" evidence="1">
    <location>
        <begin position="35"/>
        <end position="151"/>
    </location>
</feature>
<proteinExistence type="predicted"/>
<feature type="compositionally biased region" description="Polar residues" evidence="1">
    <location>
        <begin position="565"/>
        <end position="587"/>
    </location>
</feature>
<feature type="region of interest" description="Disordered" evidence="1">
    <location>
        <begin position="402"/>
        <end position="421"/>
    </location>
</feature>
<keyword evidence="3" id="KW-1185">Reference proteome</keyword>
<feature type="compositionally biased region" description="Acidic residues" evidence="1">
    <location>
        <begin position="330"/>
        <end position="341"/>
    </location>
</feature>
<reference evidence="2 3" key="1">
    <citation type="submission" date="2021-09" db="EMBL/GenBank/DDBJ databases">
        <title>Genomic insights and catalytic innovation underlie evolution of tropane alkaloids biosynthesis.</title>
        <authorList>
            <person name="Wang Y.-J."/>
            <person name="Tian T."/>
            <person name="Huang J.-P."/>
            <person name="Huang S.-X."/>
        </authorList>
    </citation>
    <scope>NUCLEOTIDE SEQUENCE [LARGE SCALE GENOMIC DNA]</scope>
    <source>
        <strain evidence="2">KIB-2018</strain>
        <tissue evidence="2">Leaf</tissue>
    </source>
</reference>
<organism evidence="2 3">
    <name type="scientific">Erythroxylum novogranatense</name>
    <dbReference type="NCBI Taxonomy" id="1862640"/>
    <lineage>
        <taxon>Eukaryota</taxon>
        <taxon>Viridiplantae</taxon>
        <taxon>Streptophyta</taxon>
        <taxon>Embryophyta</taxon>
        <taxon>Tracheophyta</taxon>
        <taxon>Spermatophyta</taxon>
        <taxon>Magnoliopsida</taxon>
        <taxon>eudicotyledons</taxon>
        <taxon>Gunneridae</taxon>
        <taxon>Pentapetalae</taxon>
        <taxon>rosids</taxon>
        <taxon>fabids</taxon>
        <taxon>Malpighiales</taxon>
        <taxon>Erythroxylaceae</taxon>
        <taxon>Erythroxylum</taxon>
    </lineage>
</organism>
<feature type="compositionally biased region" description="Basic and acidic residues" evidence="1">
    <location>
        <begin position="124"/>
        <end position="134"/>
    </location>
</feature>
<dbReference type="Proteomes" id="UP001159364">
    <property type="component" value="Linkage Group LG05"/>
</dbReference>
<comment type="caution">
    <text evidence="2">The sequence shown here is derived from an EMBL/GenBank/DDBJ whole genome shotgun (WGS) entry which is preliminary data.</text>
</comment>
<evidence type="ECO:0000256" key="1">
    <source>
        <dbReference type="SAM" id="MobiDB-lite"/>
    </source>
</evidence>
<dbReference type="AlphaFoldDB" id="A0AAV8TEC5"/>
<feature type="compositionally biased region" description="Low complexity" evidence="1">
    <location>
        <begin position="35"/>
        <end position="44"/>
    </location>
</feature>
<dbReference type="PANTHER" id="PTHR33448">
    <property type="entry name" value="CHLOROPLAST PROTEIN HCF243-RELATED"/>
    <property type="match status" value="1"/>
</dbReference>
<feature type="compositionally biased region" description="Basic and acidic residues" evidence="1">
    <location>
        <begin position="257"/>
        <end position="277"/>
    </location>
</feature>
<accession>A0AAV8TEC5</accession>
<protein>
    <submittedName>
        <fullName evidence="2">Uncharacterized protein</fullName>
    </submittedName>
</protein>
<name>A0AAV8TEC5_9ROSI</name>
<gene>
    <name evidence="2" type="ORF">K2173_011902</name>
</gene>
<feature type="compositionally biased region" description="Basic and acidic residues" evidence="1">
    <location>
        <begin position="342"/>
        <end position="353"/>
    </location>
</feature>